<name>A0A5J4KYM3_9CHLR</name>
<reference evidence="1 2" key="1">
    <citation type="submission" date="2019-10" db="EMBL/GenBank/DDBJ databases">
        <title>Dictyobacter vulcani sp. nov., within the class Ktedonobacteria, isolated from soil of volcanic Mt. Zao.</title>
        <authorList>
            <person name="Zheng Y."/>
            <person name="Wang C.M."/>
            <person name="Sakai Y."/>
            <person name="Abe K."/>
            <person name="Yokota A."/>
            <person name="Yabe S."/>
        </authorList>
    </citation>
    <scope>NUCLEOTIDE SEQUENCE [LARGE SCALE GENOMIC DNA]</scope>
    <source>
        <strain evidence="1 2">W12</strain>
    </source>
</reference>
<dbReference type="PANTHER" id="PTHR13812:SF19">
    <property type="entry name" value="KETIMINE REDUCTASE MU-CRYSTALLIN"/>
    <property type="match status" value="1"/>
</dbReference>
<evidence type="ECO:0000313" key="1">
    <source>
        <dbReference type="EMBL" id="GER91667.1"/>
    </source>
</evidence>
<dbReference type="Proteomes" id="UP000326912">
    <property type="component" value="Unassembled WGS sequence"/>
</dbReference>
<organism evidence="1 2">
    <name type="scientific">Dictyobacter vulcani</name>
    <dbReference type="NCBI Taxonomy" id="2607529"/>
    <lineage>
        <taxon>Bacteria</taxon>
        <taxon>Bacillati</taxon>
        <taxon>Chloroflexota</taxon>
        <taxon>Ktedonobacteria</taxon>
        <taxon>Ktedonobacterales</taxon>
        <taxon>Dictyobacteraceae</taxon>
        <taxon>Dictyobacter</taxon>
    </lineage>
</organism>
<dbReference type="Pfam" id="PF02423">
    <property type="entry name" value="OCD_Mu_crystall"/>
    <property type="match status" value="1"/>
</dbReference>
<dbReference type="Gene3D" id="3.30.1780.10">
    <property type="entry name" value="ornithine cyclodeaminase, domain 1"/>
    <property type="match status" value="1"/>
</dbReference>
<keyword evidence="2" id="KW-1185">Reference proteome</keyword>
<comment type="caution">
    <text evidence="1">The sequence shown here is derived from an EMBL/GenBank/DDBJ whole genome shotgun (WGS) entry which is preliminary data.</text>
</comment>
<dbReference type="InterPro" id="IPR036291">
    <property type="entry name" value="NAD(P)-bd_dom_sf"/>
</dbReference>
<dbReference type="PIRSF" id="PIRSF001439">
    <property type="entry name" value="CryM"/>
    <property type="match status" value="1"/>
</dbReference>
<dbReference type="InterPro" id="IPR023401">
    <property type="entry name" value="ODC_N"/>
</dbReference>
<dbReference type="Gene3D" id="3.40.50.720">
    <property type="entry name" value="NAD(P)-binding Rossmann-like Domain"/>
    <property type="match status" value="1"/>
</dbReference>
<proteinExistence type="predicted"/>
<sequence>MNSSSMNVAKQSSFLYLKRAEVIEACQSIDSVAVMRQVFRLHASNQTLLPDEAYLGWQNQEKEGLRSLNMPSYLGGDLNIAGTKIINANPSNPQRNLPRASGVTLLFDTMTARIQCIMEAAYISSLRTASVSALSVELCQGEDPITTLAVIGAGVLAEAHIALFVQRLPQLRRILMFDFVPERVHTCRENLLPLLQKHEVELSLAESAQQAIEQAELIVPATTTTTGYIQYNWLKPGAILVNVSLDDALPEIVFKADKVIVDDWSLVKNDPRRLIGRMYRAGQIIAPDDTETVAGPDQRKIDAQIGDLVLGRRTGRERANDIILVNPFGLSIEDIGLASQVYRHAQELGLGTQLDF</sequence>
<dbReference type="RefSeq" id="WP_151759290.1">
    <property type="nucleotide sequence ID" value="NZ_BKZW01000004.1"/>
</dbReference>
<accession>A0A5J4KYM3</accession>
<dbReference type="EMBL" id="BKZW01000004">
    <property type="protein sequence ID" value="GER91667.1"/>
    <property type="molecule type" value="Genomic_DNA"/>
</dbReference>
<dbReference type="AlphaFoldDB" id="A0A5J4KYM3"/>
<dbReference type="SUPFAM" id="SSF51735">
    <property type="entry name" value="NAD(P)-binding Rossmann-fold domains"/>
    <property type="match status" value="1"/>
</dbReference>
<dbReference type="PANTHER" id="PTHR13812">
    <property type="entry name" value="KETIMINE REDUCTASE MU-CRYSTALLIN"/>
    <property type="match status" value="1"/>
</dbReference>
<gene>
    <name evidence="1" type="primary">ocd</name>
    <name evidence="1" type="ORF">KDW_58290</name>
</gene>
<protein>
    <submittedName>
        <fullName evidence="1">Ornithine cyclodeaminase</fullName>
    </submittedName>
</protein>
<evidence type="ECO:0000313" key="2">
    <source>
        <dbReference type="Proteomes" id="UP000326912"/>
    </source>
</evidence>
<dbReference type="GO" id="GO:0005737">
    <property type="term" value="C:cytoplasm"/>
    <property type="evidence" value="ECO:0007669"/>
    <property type="project" value="TreeGrafter"/>
</dbReference>
<dbReference type="InterPro" id="IPR003462">
    <property type="entry name" value="ODC_Mu_crystall"/>
</dbReference>